<comment type="caution">
    <text evidence="3">The sequence shown here is derived from an EMBL/GenBank/DDBJ whole genome shotgun (WGS) entry which is preliminary data.</text>
</comment>
<dbReference type="Pfam" id="PF08668">
    <property type="entry name" value="HDOD"/>
    <property type="match status" value="1"/>
</dbReference>
<dbReference type="PIRSF" id="PIRSF003180">
    <property type="entry name" value="DiGMPpdiest_YuxH"/>
    <property type="match status" value="1"/>
</dbReference>
<dbReference type="PANTHER" id="PTHR33525">
    <property type="match status" value="1"/>
</dbReference>
<dbReference type="Pfam" id="PF00563">
    <property type="entry name" value="EAL"/>
    <property type="match status" value="1"/>
</dbReference>
<keyword evidence="4" id="KW-1185">Reference proteome</keyword>
<evidence type="ECO:0000259" key="1">
    <source>
        <dbReference type="PROSITE" id="PS50883"/>
    </source>
</evidence>
<dbReference type="SMART" id="SM00052">
    <property type="entry name" value="EAL"/>
    <property type="match status" value="1"/>
</dbReference>
<feature type="domain" description="EAL" evidence="1">
    <location>
        <begin position="1"/>
        <end position="209"/>
    </location>
</feature>
<dbReference type="EMBL" id="JARSFG010000017">
    <property type="protein sequence ID" value="MEC1179429.1"/>
    <property type="molecule type" value="Genomic_DNA"/>
</dbReference>
<dbReference type="InterPro" id="IPR035919">
    <property type="entry name" value="EAL_sf"/>
</dbReference>
<name>A0AAW9NUD2_9BACL</name>
<dbReference type="InterPro" id="IPR052340">
    <property type="entry name" value="RNase_Y/CdgJ"/>
</dbReference>
<dbReference type="SUPFAM" id="SSF109604">
    <property type="entry name" value="HD-domain/PDEase-like"/>
    <property type="match status" value="1"/>
</dbReference>
<dbReference type="RefSeq" id="WP_326123911.1">
    <property type="nucleotide sequence ID" value="NZ_JARSFG010000017.1"/>
</dbReference>
<dbReference type="AlphaFoldDB" id="A0AAW9NUD2"/>
<feature type="domain" description="HDOD" evidence="2">
    <location>
        <begin position="203"/>
        <end position="393"/>
    </location>
</feature>
<dbReference type="InterPro" id="IPR014408">
    <property type="entry name" value="dGMP_Pdiesterase_EAL/HD-GYP"/>
</dbReference>
<protein>
    <submittedName>
        <fullName evidence="3">HDOD domain-containing protein</fullName>
    </submittedName>
</protein>
<accession>A0AAW9NUD2</accession>
<dbReference type="InterPro" id="IPR001633">
    <property type="entry name" value="EAL_dom"/>
</dbReference>
<gene>
    <name evidence="3" type="ORF">P9B03_13105</name>
</gene>
<dbReference type="PROSITE" id="PS50883">
    <property type="entry name" value="EAL"/>
    <property type="match status" value="1"/>
</dbReference>
<dbReference type="Proteomes" id="UP001344888">
    <property type="component" value="Unassembled WGS sequence"/>
</dbReference>
<organism evidence="3 4">
    <name type="scientific">Metasolibacillus meyeri</name>
    <dbReference type="NCBI Taxonomy" id="1071052"/>
    <lineage>
        <taxon>Bacteria</taxon>
        <taxon>Bacillati</taxon>
        <taxon>Bacillota</taxon>
        <taxon>Bacilli</taxon>
        <taxon>Bacillales</taxon>
        <taxon>Caryophanaceae</taxon>
        <taxon>Metasolibacillus</taxon>
    </lineage>
</organism>
<evidence type="ECO:0000313" key="3">
    <source>
        <dbReference type="EMBL" id="MEC1179429.1"/>
    </source>
</evidence>
<sequence length="409" mass="47616">MEIFVGRQPILNVKKEVIAYELLYRSKDLNEFPNIDSDTATVKVLVNTLLLFGAERVMKEKPVFVNFTENLLYSSIFDWLEPTQIIIEILEDIPITKKLTARVRRLKEKGFQIALDDFILNEQIEEYDELFQYVDYIKIDFLLSPMEERHKVERKVKMNFPHIQLLAEKVETYDDFNIAKNLGYTLFQGYFFEKPQTLAGTSIPSNTIQYLNTLVLLNDEEPDVQLVAESIENDLSLTYKLLQTINITTVQSKSKIQSVRQAIMMIGIPNLRKWIYFIAMSEQHFGDSGGFYEEIMRSSFFRAKVCELLANRHHKQNPSEYFLTGMFSLIDTLLRSNLEEILQKLPLSNNVIHTLLGHQTDITLYLQFSITLSKLEWDKLEEIGAALGLDAYEMDDLYNEALTWAEKLL</sequence>
<reference evidence="3 4" key="1">
    <citation type="submission" date="2023-03" db="EMBL/GenBank/DDBJ databases">
        <title>Bacillus Genome Sequencing.</title>
        <authorList>
            <person name="Dunlap C."/>
        </authorList>
    </citation>
    <scope>NUCLEOTIDE SEQUENCE [LARGE SCALE GENOMIC DNA]</scope>
    <source>
        <strain evidence="3 4">B-59205</strain>
    </source>
</reference>
<dbReference type="SUPFAM" id="SSF141868">
    <property type="entry name" value="EAL domain-like"/>
    <property type="match status" value="1"/>
</dbReference>
<evidence type="ECO:0000259" key="2">
    <source>
        <dbReference type="PROSITE" id="PS51833"/>
    </source>
</evidence>
<evidence type="ECO:0000313" key="4">
    <source>
        <dbReference type="Proteomes" id="UP001344888"/>
    </source>
</evidence>
<dbReference type="PANTHER" id="PTHR33525:SF4">
    <property type="entry name" value="CYCLIC DI-GMP PHOSPHODIESTERASE CDGJ"/>
    <property type="match status" value="1"/>
</dbReference>
<dbReference type="PROSITE" id="PS51833">
    <property type="entry name" value="HDOD"/>
    <property type="match status" value="1"/>
</dbReference>
<dbReference type="InterPro" id="IPR013976">
    <property type="entry name" value="HDOD"/>
</dbReference>
<proteinExistence type="predicted"/>
<dbReference type="Gene3D" id="1.10.3210.10">
    <property type="entry name" value="Hypothetical protein af1432"/>
    <property type="match status" value="1"/>
</dbReference>
<dbReference type="Gene3D" id="3.20.20.450">
    <property type="entry name" value="EAL domain"/>
    <property type="match status" value="1"/>
</dbReference>